<sequence length="411" mass="45044">MIERREREREMARIIKPPPSLGKMVTVLSIDGGGVRGLIPGTILAFLESQLQKLDGAEARLADYFDVIAGTSTGGLITSMLTAPNSNNRPLYAAKDINAFYLQHCPKIFPRNRGSLGSAMSLMGAVMGPKFDGVYLRSLLQETLGETRLHQTLSTVVIPTFDLKLLRPVIFSTYEAKRDVGKDALLSDICIGTSAAPTYFPAHHFKTKDAQAKTKSFNLIDGGVAANNPALVAMSEITKEIIMGNRDFFPINPLAYHGKYLVISLGTGAPKLEGKYNAVVASKWGLVGWMYHGHRAKPLIDCYARGSADLVDLHASVLFQALRSQNNYLRIEDDSLVGDAVSVDISTKDNMENLIKMGKELLKKPVYRVNVETGLNEEVKGEGTNEESLTRFAKLLSGERRLRLAKSISTI</sequence>
<dbReference type="eggNOG" id="KOG0513">
    <property type="taxonomic scope" value="Eukaryota"/>
</dbReference>
<dbReference type="PROSITE" id="PS51635">
    <property type="entry name" value="PNPLA"/>
    <property type="match status" value="1"/>
</dbReference>
<evidence type="ECO:0000256" key="4">
    <source>
        <dbReference type="ARBA" id="ARBA00022963"/>
    </source>
</evidence>
<keyword evidence="5 6" id="KW-0443">Lipid metabolism</keyword>
<dbReference type="PANTHER" id="PTHR32176:SF109">
    <property type="entry name" value="PATATIN-LIKE PROTEIN 2"/>
    <property type="match status" value="1"/>
</dbReference>
<dbReference type="Gene3D" id="3.40.1090.10">
    <property type="entry name" value="Cytosolic phospholipase A2 catalytic domain"/>
    <property type="match status" value="1"/>
</dbReference>
<dbReference type="SUPFAM" id="SSF52151">
    <property type="entry name" value="FabD/lysophospholipase-like"/>
    <property type="match status" value="1"/>
</dbReference>
<dbReference type="GO" id="GO:0004620">
    <property type="term" value="F:phospholipase activity"/>
    <property type="evidence" value="ECO:0000318"/>
    <property type="project" value="GO_Central"/>
</dbReference>
<evidence type="ECO:0000313" key="9">
    <source>
        <dbReference type="Proteomes" id="UP000189703"/>
    </source>
</evidence>
<dbReference type="InParanoid" id="A0A1U8B3M0"/>
<reference evidence="10" key="1">
    <citation type="submission" date="2025-08" db="UniProtKB">
        <authorList>
            <consortium name="RefSeq"/>
        </authorList>
    </citation>
    <scope>IDENTIFICATION</scope>
</reference>
<dbReference type="AlphaFoldDB" id="A0A1U8B3M0"/>
<gene>
    <name evidence="10" type="primary">LOC104606918</name>
</gene>
<comment type="domain">
    <text evidence="7">The nitrogen atoms of the two glycine residues in the GGXR motif define the oxyanion hole, and stabilize the oxyanion that forms during the nucleophilic attack by the catalytic serine during substrate cleavage.</text>
</comment>
<name>A0A1U8B3M0_NELNU</name>
<dbReference type="Proteomes" id="UP000189703">
    <property type="component" value="Unplaced"/>
</dbReference>
<feature type="short sequence motif" description="GXSXG" evidence="6">
    <location>
        <begin position="70"/>
        <end position="74"/>
    </location>
</feature>
<feature type="active site" description="Nucleophile" evidence="6">
    <location>
        <position position="72"/>
    </location>
</feature>
<comment type="similarity">
    <text evidence="1 7">Belongs to the patatin family.</text>
</comment>
<dbReference type="RefSeq" id="XP_010270650.1">
    <property type="nucleotide sequence ID" value="XM_010272348.2"/>
</dbReference>
<feature type="domain" description="PNPLA" evidence="8">
    <location>
        <begin position="28"/>
        <end position="234"/>
    </location>
</feature>
<dbReference type="GeneID" id="104606918"/>
<dbReference type="OrthoDB" id="1658288at2759"/>
<dbReference type="InterPro" id="IPR016035">
    <property type="entry name" value="Acyl_Trfase/lysoPLipase"/>
</dbReference>
<dbReference type="InterPro" id="IPR002641">
    <property type="entry name" value="PNPLA_dom"/>
</dbReference>
<dbReference type="KEGG" id="nnu:104606918"/>
<dbReference type="GO" id="GO:0047372">
    <property type="term" value="F:monoacylglycerol lipase activity"/>
    <property type="evidence" value="ECO:0000318"/>
    <property type="project" value="GO_Central"/>
</dbReference>
<evidence type="ECO:0000256" key="6">
    <source>
        <dbReference type="PROSITE-ProRule" id="PRU01161"/>
    </source>
</evidence>
<evidence type="ECO:0000256" key="5">
    <source>
        <dbReference type="ARBA" id="ARBA00023098"/>
    </source>
</evidence>
<evidence type="ECO:0000259" key="8">
    <source>
        <dbReference type="PROSITE" id="PS51635"/>
    </source>
</evidence>
<protein>
    <recommendedName>
        <fullName evidence="7">Patatin</fullName>
        <ecNumber evidence="7">3.1.1.-</ecNumber>
    </recommendedName>
</protein>
<proteinExistence type="inferred from homology"/>
<dbReference type="GO" id="GO:0006952">
    <property type="term" value="P:defense response"/>
    <property type="evidence" value="ECO:0007669"/>
    <property type="project" value="UniProtKB-KW"/>
</dbReference>
<dbReference type="EC" id="3.1.1.-" evidence="7"/>
<comment type="function">
    <text evidence="7">Lipolytic acyl hydrolase (LAH).</text>
</comment>
<evidence type="ECO:0000256" key="7">
    <source>
        <dbReference type="RuleBase" id="RU361262"/>
    </source>
</evidence>
<keyword evidence="4 6" id="KW-0442">Lipid degradation</keyword>
<keyword evidence="2 6" id="KW-0378">Hydrolase</keyword>
<dbReference type="PANTHER" id="PTHR32176">
    <property type="entry name" value="XYLOSE ISOMERASE"/>
    <property type="match status" value="1"/>
</dbReference>
<accession>A0A1U8B3M0</accession>
<feature type="short sequence motif" description="GXGXXG" evidence="6">
    <location>
        <begin position="32"/>
        <end position="37"/>
    </location>
</feature>
<dbReference type="GO" id="GO:0016042">
    <property type="term" value="P:lipid catabolic process"/>
    <property type="evidence" value="ECO:0007669"/>
    <property type="project" value="UniProtKB-UniRule"/>
</dbReference>
<dbReference type="OMA" id="AMSHITR"/>
<evidence type="ECO:0000313" key="10">
    <source>
        <dbReference type="RefSeq" id="XP_010270650.1"/>
    </source>
</evidence>
<evidence type="ECO:0000256" key="1">
    <source>
        <dbReference type="ARBA" id="ARBA00010240"/>
    </source>
</evidence>
<organism evidence="9 10">
    <name type="scientific">Nelumbo nucifera</name>
    <name type="common">Sacred lotus</name>
    <dbReference type="NCBI Taxonomy" id="4432"/>
    <lineage>
        <taxon>Eukaryota</taxon>
        <taxon>Viridiplantae</taxon>
        <taxon>Streptophyta</taxon>
        <taxon>Embryophyta</taxon>
        <taxon>Tracheophyta</taxon>
        <taxon>Spermatophyta</taxon>
        <taxon>Magnoliopsida</taxon>
        <taxon>Proteales</taxon>
        <taxon>Nelumbonaceae</taxon>
        <taxon>Nelumbo</taxon>
    </lineage>
</organism>
<evidence type="ECO:0000256" key="2">
    <source>
        <dbReference type="ARBA" id="ARBA00022801"/>
    </source>
</evidence>
<keyword evidence="9" id="KW-1185">Reference proteome</keyword>
<keyword evidence="3" id="KW-0611">Plant defense</keyword>
<evidence type="ECO:0000256" key="3">
    <source>
        <dbReference type="ARBA" id="ARBA00022821"/>
    </source>
</evidence>
<feature type="short sequence motif" description="DGA/G" evidence="6">
    <location>
        <begin position="221"/>
        <end position="223"/>
    </location>
</feature>
<dbReference type="FunFam" id="3.40.1090.10:FF:000005">
    <property type="entry name" value="Patatin"/>
    <property type="match status" value="1"/>
</dbReference>
<dbReference type="Pfam" id="PF01734">
    <property type="entry name" value="Patatin"/>
    <property type="match status" value="1"/>
</dbReference>
<feature type="active site" description="Proton acceptor" evidence="6">
    <location>
        <position position="221"/>
    </location>
</feature>
<dbReference type="CDD" id="cd07214">
    <property type="entry name" value="Pat17_isozyme_like"/>
    <property type="match status" value="1"/>
</dbReference>